<proteinExistence type="predicted"/>
<comment type="caution">
    <text evidence="2">The sequence shown here is derived from an EMBL/GenBank/DDBJ whole genome shotgun (WGS) entry which is preliminary data.</text>
</comment>
<reference evidence="2 3" key="1">
    <citation type="submission" date="2021-12" db="EMBL/GenBank/DDBJ databases">
        <title>A phylogenomic analysis of Limosilactobacillus reuteri reveals ancient and stable evolutionary relationships with rodents and birds and zoonotic transmission to humans.</title>
        <authorList>
            <person name="Li F."/>
            <person name="Li X."/>
            <person name="Cheng C."/>
            <person name="Tollenaar S."/>
            <person name="Zhang J.S."/>
            <person name="Simpson D."/>
            <person name="Tasseva G."/>
            <person name="Perez-Munoz M.E."/>
            <person name="Frese S."/>
            <person name="Gaenzle M.G."/>
            <person name="Walter J."/>
            <person name="Zheng J."/>
        </authorList>
    </citation>
    <scope>NUCLEOTIDE SEQUENCE [LARGE SCALE GENOMIC DNA]</scope>
    <source>
        <strain evidence="2 3">WF-AF5-A</strain>
    </source>
</reference>
<evidence type="ECO:0008006" key="4">
    <source>
        <dbReference type="Google" id="ProtNLM"/>
    </source>
</evidence>
<evidence type="ECO:0000256" key="1">
    <source>
        <dbReference type="SAM" id="Coils"/>
    </source>
</evidence>
<sequence>MKNRQKEKATVKAASLEKEVSKLKDENAFLKQLLKDNPTSLKVEKIIHITERIGSGRSDDPVREVHKLWTNDGKFITSLTFYPV</sequence>
<dbReference type="EMBL" id="JAJPDJ010000074">
    <property type="protein sequence ID" value="MCD7139660.1"/>
    <property type="molecule type" value="Genomic_DNA"/>
</dbReference>
<dbReference type="RefSeq" id="WP_182588916.1">
    <property type="nucleotide sequence ID" value="NZ_JACIVH010000064.1"/>
</dbReference>
<name>A0ABS8RHZ0_9LACO</name>
<evidence type="ECO:0000313" key="3">
    <source>
        <dbReference type="Proteomes" id="UP001200032"/>
    </source>
</evidence>
<evidence type="ECO:0000313" key="2">
    <source>
        <dbReference type="EMBL" id="MCD7139660.1"/>
    </source>
</evidence>
<feature type="coiled-coil region" evidence="1">
    <location>
        <begin position="6"/>
        <end position="33"/>
    </location>
</feature>
<dbReference type="Proteomes" id="UP001200032">
    <property type="component" value="Unassembled WGS sequence"/>
</dbReference>
<organism evidence="2 3">
    <name type="scientific">Limosilactobacillus balticus</name>
    <dbReference type="NCBI Taxonomy" id="2759747"/>
    <lineage>
        <taxon>Bacteria</taxon>
        <taxon>Bacillati</taxon>
        <taxon>Bacillota</taxon>
        <taxon>Bacilli</taxon>
        <taxon>Lactobacillales</taxon>
        <taxon>Lactobacillaceae</taxon>
        <taxon>Limosilactobacillus</taxon>
    </lineage>
</organism>
<gene>
    <name evidence="2" type="ORF">LTY59_10670</name>
</gene>
<keyword evidence="1" id="KW-0175">Coiled coil</keyword>
<accession>A0ABS8RHZ0</accession>
<keyword evidence="3" id="KW-1185">Reference proteome</keyword>
<protein>
    <recommendedName>
        <fullName evidence="4">Transposase</fullName>
    </recommendedName>
</protein>